<dbReference type="OrthoDB" id="2968323at2759"/>
<protein>
    <recommendedName>
        <fullName evidence="3">Aminoglycoside phosphotransferase domain-containing protein</fullName>
    </recommendedName>
</protein>
<name>A0A8H5F0Y0_9AGAR</name>
<comment type="caution">
    <text evidence="1">The sequence shown here is derived from an EMBL/GenBank/DDBJ whole genome shotgun (WGS) entry which is preliminary data.</text>
</comment>
<gene>
    <name evidence="1" type="ORF">D9619_008869</name>
</gene>
<reference evidence="1 2" key="1">
    <citation type="journal article" date="2020" name="ISME J.">
        <title>Uncovering the hidden diversity of litter-decomposition mechanisms in mushroom-forming fungi.</title>
        <authorList>
            <person name="Floudas D."/>
            <person name="Bentzer J."/>
            <person name="Ahren D."/>
            <person name="Johansson T."/>
            <person name="Persson P."/>
            <person name="Tunlid A."/>
        </authorList>
    </citation>
    <scope>NUCLEOTIDE SEQUENCE [LARGE SCALE GENOMIC DNA]</scope>
    <source>
        <strain evidence="1 2">CBS 101986</strain>
    </source>
</reference>
<organism evidence="1 2">
    <name type="scientific">Psilocybe cf. subviscida</name>
    <dbReference type="NCBI Taxonomy" id="2480587"/>
    <lineage>
        <taxon>Eukaryota</taxon>
        <taxon>Fungi</taxon>
        <taxon>Dikarya</taxon>
        <taxon>Basidiomycota</taxon>
        <taxon>Agaricomycotina</taxon>
        <taxon>Agaricomycetes</taxon>
        <taxon>Agaricomycetidae</taxon>
        <taxon>Agaricales</taxon>
        <taxon>Agaricineae</taxon>
        <taxon>Strophariaceae</taxon>
        <taxon>Psilocybe</taxon>
    </lineage>
</organism>
<dbReference type="PANTHER" id="PTHR36091">
    <property type="entry name" value="ALTERED INHERITANCE OF MITOCHONDRIA PROTEIN 9, MITOCHONDRIAL"/>
    <property type="match status" value="1"/>
</dbReference>
<dbReference type="Proteomes" id="UP000567179">
    <property type="component" value="Unassembled WGS sequence"/>
</dbReference>
<keyword evidence="2" id="KW-1185">Reference proteome</keyword>
<dbReference type="InterPro" id="IPR011009">
    <property type="entry name" value="Kinase-like_dom_sf"/>
</dbReference>
<dbReference type="AlphaFoldDB" id="A0A8H5F0Y0"/>
<dbReference type="EMBL" id="JAACJJ010000029">
    <property type="protein sequence ID" value="KAF5319649.1"/>
    <property type="molecule type" value="Genomic_DNA"/>
</dbReference>
<evidence type="ECO:0008006" key="3">
    <source>
        <dbReference type="Google" id="ProtNLM"/>
    </source>
</evidence>
<evidence type="ECO:0000313" key="1">
    <source>
        <dbReference type="EMBL" id="KAF5319649.1"/>
    </source>
</evidence>
<dbReference type="SUPFAM" id="SSF56112">
    <property type="entry name" value="Protein kinase-like (PK-like)"/>
    <property type="match status" value="1"/>
</dbReference>
<sequence>MSYTLPTGCRWAQCFFVKPYQYQPSQPHLQAFSTFASSPDSFFRSTSQRWLHDEDRNQALRFRPFDVDALKQEIIKSTGAFSVLDLSNLGEGRCNRAFQVQLSDGQSVVARIPTPVAGPKHLVTASEVATMKFLRERLGLTQVPRIISWSSRAEETPVGAEYIIMDLADGIQLAAVWPRMTMRQKIRLVLQWMKFERKVIHAFSKGGFGSLYLRKDLPTDSSRDIFLAGSDEPEADYVLGPSVFQRGYWEDQYGDPKDLDLDRGPWPDVVSYLKSLSNCERAWISKYAQRPIGNRSYVAPWEVPARLKTPEEHLRLLGLYDKVAQYLIPTDYRLLRPTMALIDSNTFNIFLSHDAFLRDGTIEISAVIDWQHTAILPLYNTAVMPNFITQAAPNEGQDGAEFAQEREYLRKSYHALYSETKIDVVWAEALCFDESPPTAKKLPIAAQSCWHLGYADLQLDVLRVALKWEKLAPGTECPIASEGFTEQDLESATEDFDTWHRTLLAREDIERNVGLSDNGSVHCKHYDSAVRTNRELFRAWKANLDVRELRGVDPVDIWPVGRDSLRSERVSG</sequence>
<evidence type="ECO:0000313" key="2">
    <source>
        <dbReference type="Proteomes" id="UP000567179"/>
    </source>
</evidence>
<proteinExistence type="predicted"/>
<dbReference type="PANTHER" id="PTHR36091:SF2">
    <property type="entry name" value="AMINOGLYCOSIDE PHOSPHOTRANSFERASE DOMAIN-CONTAINING PROTEIN"/>
    <property type="match status" value="1"/>
</dbReference>
<accession>A0A8H5F0Y0</accession>
<dbReference type="InterPro" id="IPR051035">
    <property type="entry name" value="Mito_inheritance_9"/>
</dbReference>
<dbReference type="GO" id="GO:0005739">
    <property type="term" value="C:mitochondrion"/>
    <property type="evidence" value="ECO:0007669"/>
    <property type="project" value="TreeGrafter"/>
</dbReference>